<dbReference type="AlphaFoldDB" id="A0A6H1ZTX5"/>
<dbReference type="EMBL" id="MT144232">
    <property type="protein sequence ID" value="QJA51024.1"/>
    <property type="molecule type" value="Genomic_DNA"/>
</dbReference>
<sequence length="241" mass="27463">MSNIVDGMALQSLRIPGEIQRELRQDKEFIVKQYPYTISDKIIDSSQNSTTTEITLAIHKAENPNNEECNSDGCKFGIGPMQIVQSTFDEQCNGDVYNENDNIQCGIELIDAGQLQRWKQSAWDMPKHQGWLNRLSTTTREYALGILNDNELEKCSCLAYMRELGHDFPRVPDPSYLKPNSPPVIGGLILLDFKLPHIGEVLDFRPGVILYKERILFNGQCSTKINWISYGDKRIRGFYSP</sequence>
<gene>
    <name evidence="1" type="ORF">TM448A01952_0008</name>
    <name evidence="2" type="ORF">TM448B03967_0003</name>
</gene>
<name>A0A6H1ZTX5_9ZZZZ</name>
<reference evidence="1" key="1">
    <citation type="submission" date="2020-03" db="EMBL/GenBank/DDBJ databases">
        <title>The deep terrestrial virosphere.</title>
        <authorList>
            <person name="Holmfeldt K."/>
            <person name="Nilsson E."/>
            <person name="Simone D."/>
            <person name="Lopez-Fernandez M."/>
            <person name="Wu X."/>
            <person name="de Brujin I."/>
            <person name="Lundin D."/>
            <person name="Andersson A."/>
            <person name="Bertilsson S."/>
            <person name="Dopson M."/>
        </authorList>
    </citation>
    <scope>NUCLEOTIDE SEQUENCE</scope>
    <source>
        <strain evidence="1">TM448A01952</strain>
        <strain evidence="2">TM448B03967</strain>
    </source>
</reference>
<organism evidence="1">
    <name type="scientific">viral metagenome</name>
    <dbReference type="NCBI Taxonomy" id="1070528"/>
    <lineage>
        <taxon>unclassified sequences</taxon>
        <taxon>metagenomes</taxon>
        <taxon>organismal metagenomes</taxon>
    </lineage>
</organism>
<evidence type="ECO:0000313" key="1">
    <source>
        <dbReference type="EMBL" id="QJA51024.1"/>
    </source>
</evidence>
<dbReference type="EMBL" id="MT145050">
    <property type="protein sequence ID" value="QJI03007.1"/>
    <property type="molecule type" value="Genomic_DNA"/>
</dbReference>
<proteinExistence type="predicted"/>
<evidence type="ECO:0000313" key="2">
    <source>
        <dbReference type="EMBL" id="QJI03007.1"/>
    </source>
</evidence>
<protein>
    <submittedName>
        <fullName evidence="1">Uncharacterized protein</fullName>
    </submittedName>
</protein>
<accession>A0A6H1ZTX5</accession>